<reference evidence="2" key="1">
    <citation type="submission" date="2017-09" db="EMBL/GenBank/DDBJ databases">
        <authorList>
            <person name="Varghese N."/>
            <person name="Submissions S."/>
        </authorList>
    </citation>
    <scope>NUCLEOTIDE SEQUENCE [LARGE SCALE GENOMIC DNA]</scope>
    <source>
        <strain evidence="2">C7</strain>
    </source>
</reference>
<evidence type="ECO:0000313" key="1">
    <source>
        <dbReference type="EMBL" id="SOH94832.1"/>
    </source>
</evidence>
<sequence length="161" mass="17928">MTAATNLVERPVSLLNPVERTVLTVMRHYLNAFITPETQGWRHAMAAATGVWGEARGLAIANAIQEFLSTVLQHRPVPLRYSDPLDLSARGYVTQDEDTVLSLIANMRHDRVTLARDMIGHLTDGRIHAQVVRTGLNLANRLDPCTDTGPPPKRPHLRIVR</sequence>
<keyword evidence="2" id="KW-1185">Reference proteome</keyword>
<accession>A0A2C9CU89</accession>
<dbReference type="RefSeq" id="WP_097930764.1">
    <property type="nucleotide sequence ID" value="NZ_OCTN01000005.1"/>
</dbReference>
<dbReference type="AlphaFoldDB" id="A0A2C9CU89"/>
<protein>
    <submittedName>
        <fullName evidence="1">Uncharacterized protein</fullName>
    </submittedName>
</protein>
<dbReference type="EMBL" id="OCTN01000005">
    <property type="protein sequence ID" value="SOH94832.1"/>
    <property type="molecule type" value="Genomic_DNA"/>
</dbReference>
<name>A0A2C9CU89_9RHOB</name>
<dbReference type="OrthoDB" id="7706971at2"/>
<organism evidence="1 2">
    <name type="scientific">Pontivivens marinum</name>
    <dbReference type="NCBI Taxonomy" id="1690039"/>
    <lineage>
        <taxon>Bacteria</taxon>
        <taxon>Pseudomonadati</taxon>
        <taxon>Pseudomonadota</taxon>
        <taxon>Alphaproteobacteria</taxon>
        <taxon>Rhodobacterales</taxon>
        <taxon>Paracoccaceae</taxon>
        <taxon>Pontivivens</taxon>
    </lineage>
</organism>
<gene>
    <name evidence="1" type="ORF">SAMN06273572_105258</name>
</gene>
<proteinExistence type="predicted"/>
<dbReference type="Proteomes" id="UP000220034">
    <property type="component" value="Unassembled WGS sequence"/>
</dbReference>
<evidence type="ECO:0000313" key="2">
    <source>
        <dbReference type="Proteomes" id="UP000220034"/>
    </source>
</evidence>